<feature type="transmembrane region" description="Helical" evidence="9">
    <location>
        <begin position="232"/>
        <end position="253"/>
    </location>
</feature>
<evidence type="ECO:0000259" key="10">
    <source>
        <dbReference type="PROSITE" id="PS50262"/>
    </source>
</evidence>
<evidence type="ECO:0000256" key="4">
    <source>
        <dbReference type="ARBA" id="ARBA00023040"/>
    </source>
</evidence>
<reference evidence="11 12" key="1">
    <citation type="journal article" date="2023" name="Sci. Data">
        <title>Genome assembly of the Korean intertidal mud-creeper Batillaria attramentaria.</title>
        <authorList>
            <person name="Patra A.K."/>
            <person name="Ho P.T."/>
            <person name="Jun S."/>
            <person name="Lee S.J."/>
            <person name="Kim Y."/>
            <person name="Won Y.J."/>
        </authorList>
    </citation>
    <scope>NUCLEOTIDE SEQUENCE [LARGE SCALE GENOMIC DNA]</scope>
    <source>
        <strain evidence="11">Wonlab-2016</strain>
    </source>
</reference>
<sequence>MDTFRTNTTFPSSIMTFPNNHTQTTADIWNPVFTDDDLTTKDSTSHAEYIEYQLARWLLKIYRPVCSVFGLAGNILSIVVFMTTSLRHSPTAIYMVTLAALDWVISLYAGLHLLPMIFVGEERFFTESWHCRAYYFIFLFVVHFDTLTLVSMTAQRYVAVNFPLHASRWSSRRGSALTLGVAAAIAFLANFVHLVTFELQTDFDGRYRGRCNVGSGIGQYVQMRVYPWIDSVLYFFFPTVTISVLNVLIFLALKKADNFKRQAGVTGPEHGANSGWQGDRFSASKTDASDNAPSVDIDIYPDVVPGSELATRVSSSLSTDNNNGTVHHISTEASTRNTAVTVNPNGIAGQRDVTKSTSSTQLTRMLLTVSVAFLVLTLPMGVFVVLFRYWNPHSGYEKALFSLVRDIADNLMFTNHAINFLLYCLSGARFRSKAASIIHRTCRARGVGGARSSAAWSADAKTESSSYFSKSQQ</sequence>
<evidence type="ECO:0000256" key="3">
    <source>
        <dbReference type="ARBA" id="ARBA00022989"/>
    </source>
</evidence>
<evidence type="ECO:0000256" key="8">
    <source>
        <dbReference type="SAM" id="MobiDB-lite"/>
    </source>
</evidence>
<organism evidence="11 12">
    <name type="scientific">Batillaria attramentaria</name>
    <dbReference type="NCBI Taxonomy" id="370345"/>
    <lineage>
        <taxon>Eukaryota</taxon>
        <taxon>Metazoa</taxon>
        <taxon>Spiralia</taxon>
        <taxon>Lophotrochozoa</taxon>
        <taxon>Mollusca</taxon>
        <taxon>Gastropoda</taxon>
        <taxon>Caenogastropoda</taxon>
        <taxon>Sorbeoconcha</taxon>
        <taxon>Cerithioidea</taxon>
        <taxon>Batillariidae</taxon>
        <taxon>Batillaria</taxon>
    </lineage>
</organism>
<protein>
    <recommendedName>
        <fullName evidence="10">G-protein coupled receptors family 1 profile domain-containing protein</fullName>
    </recommendedName>
</protein>
<keyword evidence="3 9" id="KW-1133">Transmembrane helix</keyword>
<proteinExistence type="predicted"/>
<evidence type="ECO:0000256" key="2">
    <source>
        <dbReference type="ARBA" id="ARBA00022692"/>
    </source>
</evidence>
<feature type="transmembrane region" description="Helical" evidence="9">
    <location>
        <begin position="365"/>
        <end position="390"/>
    </location>
</feature>
<dbReference type="GO" id="GO:0004930">
    <property type="term" value="F:G protein-coupled receptor activity"/>
    <property type="evidence" value="ECO:0007669"/>
    <property type="project" value="UniProtKB-KW"/>
</dbReference>
<evidence type="ECO:0000256" key="5">
    <source>
        <dbReference type="ARBA" id="ARBA00023136"/>
    </source>
</evidence>
<accession>A0ABD0J6N8</accession>
<dbReference type="Gene3D" id="1.20.1070.10">
    <property type="entry name" value="Rhodopsin 7-helix transmembrane proteins"/>
    <property type="match status" value="1"/>
</dbReference>
<evidence type="ECO:0000256" key="7">
    <source>
        <dbReference type="ARBA" id="ARBA00023224"/>
    </source>
</evidence>
<comment type="caution">
    <text evidence="11">The sequence shown here is derived from an EMBL/GenBank/DDBJ whole genome shotgun (WGS) entry which is preliminary data.</text>
</comment>
<evidence type="ECO:0000256" key="9">
    <source>
        <dbReference type="SAM" id="Phobius"/>
    </source>
</evidence>
<keyword evidence="12" id="KW-1185">Reference proteome</keyword>
<feature type="region of interest" description="Disordered" evidence="8">
    <location>
        <begin position="264"/>
        <end position="292"/>
    </location>
</feature>
<dbReference type="EMBL" id="JACVVK020000601">
    <property type="protein sequence ID" value="KAK7463294.1"/>
    <property type="molecule type" value="Genomic_DNA"/>
</dbReference>
<keyword evidence="6" id="KW-0675">Receptor</keyword>
<keyword evidence="2 9" id="KW-0812">Transmembrane</keyword>
<keyword evidence="5 9" id="KW-0472">Membrane</keyword>
<feature type="transmembrane region" description="Helical" evidence="9">
    <location>
        <begin position="93"/>
        <end position="114"/>
    </location>
</feature>
<keyword evidence="7" id="KW-0807">Transducer</keyword>
<dbReference type="AlphaFoldDB" id="A0ABD0J6N8"/>
<evidence type="ECO:0000313" key="12">
    <source>
        <dbReference type="Proteomes" id="UP001519460"/>
    </source>
</evidence>
<comment type="subcellular location">
    <subcellularLocation>
        <location evidence="1">Membrane</location>
        <topology evidence="1">Multi-pass membrane protein</topology>
    </subcellularLocation>
</comment>
<evidence type="ECO:0000256" key="1">
    <source>
        <dbReference type="ARBA" id="ARBA00004141"/>
    </source>
</evidence>
<dbReference type="GO" id="GO:0016020">
    <property type="term" value="C:membrane"/>
    <property type="evidence" value="ECO:0007669"/>
    <property type="project" value="UniProtKB-SubCell"/>
</dbReference>
<feature type="domain" description="G-protein coupled receptors family 1 profile" evidence="10">
    <location>
        <begin position="73"/>
        <end position="423"/>
    </location>
</feature>
<gene>
    <name evidence="11" type="ORF">BaRGS_00038132</name>
</gene>
<feature type="compositionally biased region" description="Polar residues" evidence="8">
    <location>
        <begin position="283"/>
        <end position="292"/>
    </location>
</feature>
<dbReference type="PRINTS" id="PR00237">
    <property type="entry name" value="GPCRRHODOPSN"/>
</dbReference>
<dbReference type="Proteomes" id="UP001519460">
    <property type="component" value="Unassembled WGS sequence"/>
</dbReference>
<evidence type="ECO:0000313" key="11">
    <source>
        <dbReference type="EMBL" id="KAK7463294.1"/>
    </source>
</evidence>
<feature type="transmembrane region" description="Helical" evidence="9">
    <location>
        <begin position="61"/>
        <end position="81"/>
    </location>
</feature>
<feature type="transmembrane region" description="Helical" evidence="9">
    <location>
        <begin position="175"/>
        <end position="197"/>
    </location>
</feature>
<dbReference type="PROSITE" id="PS50262">
    <property type="entry name" value="G_PROTEIN_RECEP_F1_2"/>
    <property type="match status" value="1"/>
</dbReference>
<dbReference type="InterPro" id="IPR017452">
    <property type="entry name" value="GPCR_Rhodpsn_7TM"/>
</dbReference>
<evidence type="ECO:0000256" key="6">
    <source>
        <dbReference type="ARBA" id="ARBA00023170"/>
    </source>
</evidence>
<dbReference type="InterPro" id="IPR000276">
    <property type="entry name" value="GPCR_Rhodpsn"/>
</dbReference>
<dbReference type="PANTHER" id="PTHR24243:SF230">
    <property type="entry name" value="G-PROTEIN COUPLED RECEPTORS FAMILY 1 PROFILE DOMAIN-CONTAINING PROTEIN"/>
    <property type="match status" value="1"/>
</dbReference>
<dbReference type="SUPFAM" id="SSF81321">
    <property type="entry name" value="Family A G protein-coupled receptor-like"/>
    <property type="match status" value="1"/>
</dbReference>
<dbReference type="Pfam" id="PF00001">
    <property type="entry name" value="7tm_1"/>
    <property type="match status" value="1"/>
</dbReference>
<name>A0ABD0J6N8_9CAEN</name>
<dbReference type="CDD" id="cd14978">
    <property type="entry name" value="7tmA_FMRFamide_R-like"/>
    <property type="match status" value="1"/>
</dbReference>
<keyword evidence="4" id="KW-0297">G-protein coupled receptor</keyword>
<dbReference type="PANTHER" id="PTHR24243">
    <property type="entry name" value="G-PROTEIN COUPLED RECEPTOR"/>
    <property type="match status" value="1"/>
</dbReference>
<feature type="transmembrane region" description="Helical" evidence="9">
    <location>
        <begin position="134"/>
        <end position="154"/>
    </location>
</feature>